<protein>
    <submittedName>
        <fullName evidence="2">Uncharacterized protein</fullName>
    </submittedName>
</protein>
<reference evidence="3" key="1">
    <citation type="submission" date="2016-10" db="EMBL/GenBank/DDBJ databases">
        <authorList>
            <person name="Varghese N."/>
            <person name="Submissions S."/>
        </authorList>
    </citation>
    <scope>NUCLEOTIDE SEQUENCE [LARGE SCALE GENOMIC DNA]</scope>
    <source>
        <strain evidence="3">XBD2006</strain>
    </source>
</reference>
<evidence type="ECO:0000256" key="1">
    <source>
        <dbReference type="SAM" id="Phobius"/>
    </source>
</evidence>
<keyword evidence="1" id="KW-1133">Transmembrane helix</keyword>
<dbReference type="AlphaFoldDB" id="A0A1G5CHG6"/>
<feature type="transmembrane region" description="Helical" evidence="1">
    <location>
        <begin position="106"/>
        <end position="131"/>
    </location>
</feature>
<gene>
    <name evidence="2" type="ORF">SAMN02910451_01135</name>
</gene>
<keyword evidence="1" id="KW-0472">Membrane</keyword>
<dbReference type="OrthoDB" id="2005504at2"/>
<sequence length="197" mass="20999">MREYEVKLANIKKSCNTTRKIANVLGVLMAVVAVAALVGGVLIFAYRDDINKNAVVENINGKTVAHICGDDGTELFELDNLGIQIALGSVSFTGVFANKGMVAEGLGVGCFIIAVVLAVVAGIFILIMNVFKVVENSDSPFSEEVMKKLKAAFIIITVFTALAVGIGPAVLTGVVFWSIYCILDYGYVLQKEADETL</sequence>
<dbReference type="RefSeq" id="WP_074461824.1">
    <property type="nucleotide sequence ID" value="NZ_FMUR01000006.1"/>
</dbReference>
<keyword evidence="1" id="KW-0812">Transmembrane</keyword>
<feature type="transmembrane region" description="Helical" evidence="1">
    <location>
        <begin position="152"/>
        <end position="180"/>
    </location>
</feature>
<feature type="transmembrane region" description="Helical" evidence="1">
    <location>
        <begin position="21"/>
        <end position="46"/>
    </location>
</feature>
<organism evidence="2 3">
    <name type="scientific">Butyrivibrio hungatei</name>
    <dbReference type="NCBI Taxonomy" id="185008"/>
    <lineage>
        <taxon>Bacteria</taxon>
        <taxon>Bacillati</taxon>
        <taxon>Bacillota</taxon>
        <taxon>Clostridia</taxon>
        <taxon>Lachnospirales</taxon>
        <taxon>Lachnospiraceae</taxon>
        <taxon>Butyrivibrio</taxon>
    </lineage>
</organism>
<dbReference type="EMBL" id="FMUR01000006">
    <property type="protein sequence ID" value="SCY01955.1"/>
    <property type="molecule type" value="Genomic_DNA"/>
</dbReference>
<keyword evidence="3" id="KW-1185">Reference proteome</keyword>
<accession>A0A1G5CHG6</accession>
<evidence type="ECO:0000313" key="3">
    <source>
        <dbReference type="Proteomes" id="UP000183047"/>
    </source>
</evidence>
<evidence type="ECO:0000313" key="2">
    <source>
        <dbReference type="EMBL" id="SCY01955.1"/>
    </source>
</evidence>
<proteinExistence type="predicted"/>
<dbReference type="Proteomes" id="UP000183047">
    <property type="component" value="Unassembled WGS sequence"/>
</dbReference>
<name>A0A1G5CHG6_9FIRM</name>